<organism evidence="7 8">
    <name type="scientific">Jiella pacifica</name>
    <dbReference type="NCBI Taxonomy" id="2696469"/>
    <lineage>
        <taxon>Bacteria</taxon>
        <taxon>Pseudomonadati</taxon>
        <taxon>Pseudomonadota</taxon>
        <taxon>Alphaproteobacteria</taxon>
        <taxon>Hyphomicrobiales</taxon>
        <taxon>Aurantimonadaceae</taxon>
        <taxon>Jiella</taxon>
    </lineage>
</organism>
<comment type="caution">
    <text evidence="7">The sequence shown here is derived from an EMBL/GenBank/DDBJ whole genome shotgun (WGS) entry which is preliminary data.</text>
</comment>
<keyword evidence="3 5" id="KW-1133">Transmembrane helix</keyword>
<evidence type="ECO:0000256" key="4">
    <source>
        <dbReference type="ARBA" id="ARBA00023136"/>
    </source>
</evidence>
<feature type="transmembrane region" description="Helical" evidence="5">
    <location>
        <begin position="332"/>
        <end position="350"/>
    </location>
</feature>
<gene>
    <name evidence="7" type="ORF">GTK09_11245</name>
</gene>
<feature type="transmembrane region" description="Helical" evidence="5">
    <location>
        <begin position="302"/>
        <end position="326"/>
    </location>
</feature>
<dbReference type="EMBL" id="JAAAMG010000008">
    <property type="protein sequence ID" value="NDW05006.1"/>
    <property type="molecule type" value="Genomic_DNA"/>
</dbReference>
<evidence type="ECO:0000256" key="5">
    <source>
        <dbReference type="SAM" id="Phobius"/>
    </source>
</evidence>
<evidence type="ECO:0000313" key="8">
    <source>
        <dbReference type="Proteomes" id="UP000469011"/>
    </source>
</evidence>
<keyword evidence="4 5" id="KW-0472">Membrane</keyword>
<feature type="transmembrane region" description="Helical" evidence="5">
    <location>
        <begin position="86"/>
        <end position="107"/>
    </location>
</feature>
<dbReference type="GO" id="GO:0016020">
    <property type="term" value="C:membrane"/>
    <property type="evidence" value="ECO:0007669"/>
    <property type="project" value="UniProtKB-SubCell"/>
</dbReference>
<keyword evidence="2 5" id="KW-0812">Transmembrane</keyword>
<feature type="transmembrane region" description="Helical" evidence="5">
    <location>
        <begin position="238"/>
        <end position="260"/>
    </location>
</feature>
<feature type="transmembrane region" description="Helical" evidence="5">
    <location>
        <begin position="53"/>
        <end position="74"/>
    </location>
</feature>
<evidence type="ECO:0000313" key="7">
    <source>
        <dbReference type="EMBL" id="NDW05006.1"/>
    </source>
</evidence>
<sequence length="354" mass="35938">MRRRPQRGHQAARGGGRVVAHAPTWRRRLTTWVSPASISVGGGRGSGPILRSLWPTILAMIAFAGNSLLARLALADGAVDAAGFTALRLLSGAAVLAVIVFAPRLAAQSPRGRRGSDAAVASAPPARLEGSLVATLALSAYALFFSLAYLRLGAAVGALILFASVQATMIAVGVARGERPSPREAAGLALAFGAFVWWLAPGLTRPDPLGLSMMVASGIAWGVYSLKGRGARDPVAATAGNFIYAVPLALPLLAASILAARGPAGSLFGGVITLEGALIACLSGAVTSALGYILWYRALAGLTALAAAIVQLSVPVIAAVGAVLFLGEPLTARFAVAGSLVILGIGFALVSKRR</sequence>
<feature type="domain" description="EamA" evidence="6">
    <location>
        <begin position="209"/>
        <end position="348"/>
    </location>
</feature>
<dbReference type="InterPro" id="IPR050638">
    <property type="entry name" value="AA-Vitamin_Transporters"/>
</dbReference>
<dbReference type="Pfam" id="PF00892">
    <property type="entry name" value="EamA"/>
    <property type="match status" value="1"/>
</dbReference>
<feature type="transmembrane region" description="Helical" evidence="5">
    <location>
        <begin position="272"/>
        <end position="295"/>
    </location>
</feature>
<dbReference type="Proteomes" id="UP000469011">
    <property type="component" value="Unassembled WGS sequence"/>
</dbReference>
<dbReference type="InterPro" id="IPR000620">
    <property type="entry name" value="EamA_dom"/>
</dbReference>
<name>A0A6N9T4L4_9HYPH</name>
<evidence type="ECO:0000259" key="6">
    <source>
        <dbReference type="Pfam" id="PF00892"/>
    </source>
</evidence>
<dbReference type="PANTHER" id="PTHR32322">
    <property type="entry name" value="INNER MEMBRANE TRANSPORTER"/>
    <property type="match status" value="1"/>
</dbReference>
<comment type="subcellular location">
    <subcellularLocation>
        <location evidence="1">Membrane</location>
        <topology evidence="1">Multi-pass membrane protein</topology>
    </subcellularLocation>
</comment>
<dbReference type="PANTHER" id="PTHR32322:SF9">
    <property type="entry name" value="AMINO-ACID METABOLITE EFFLUX PUMP-RELATED"/>
    <property type="match status" value="1"/>
</dbReference>
<accession>A0A6N9T4L4</accession>
<dbReference type="AlphaFoldDB" id="A0A6N9T4L4"/>
<dbReference type="SUPFAM" id="SSF103481">
    <property type="entry name" value="Multidrug resistance efflux transporter EmrE"/>
    <property type="match status" value="1"/>
</dbReference>
<feature type="transmembrane region" description="Helical" evidence="5">
    <location>
        <begin position="209"/>
        <end position="226"/>
    </location>
</feature>
<evidence type="ECO:0000256" key="2">
    <source>
        <dbReference type="ARBA" id="ARBA00022692"/>
    </source>
</evidence>
<proteinExistence type="predicted"/>
<dbReference type="InterPro" id="IPR037185">
    <property type="entry name" value="EmrE-like"/>
</dbReference>
<evidence type="ECO:0000256" key="1">
    <source>
        <dbReference type="ARBA" id="ARBA00004141"/>
    </source>
</evidence>
<keyword evidence="8" id="KW-1185">Reference proteome</keyword>
<reference evidence="7 8" key="1">
    <citation type="submission" date="2020-01" db="EMBL/GenBank/DDBJ databases">
        <title>Jiella pacifica sp. nov.</title>
        <authorList>
            <person name="Xue Z."/>
            <person name="Zhu S."/>
            <person name="Chen J."/>
            <person name="Yang J."/>
        </authorList>
    </citation>
    <scope>NUCLEOTIDE SEQUENCE [LARGE SCALE GENOMIC DNA]</scope>
    <source>
        <strain evidence="7 8">40Bstr34</strain>
    </source>
</reference>
<feature type="transmembrane region" description="Helical" evidence="5">
    <location>
        <begin position="155"/>
        <end position="174"/>
    </location>
</feature>
<feature type="transmembrane region" description="Helical" evidence="5">
    <location>
        <begin position="128"/>
        <end position="149"/>
    </location>
</feature>
<evidence type="ECO:0000256" key="3">
    <source>
        <dbReference type="ARBA" id="ARBA00022989"/>
    </source>
</evidence>
<feature type="transmembrane region" description="Helical" evidence="5">
    <location>
        <begin position="186"/>
        <end position="203"/>
    </location>
</feature>
<protein>
    <submittedName>
        <fullName evidence="7">EamA family transporter</fullName>
    </submittedName>
</protein>